<gene>
    <name evidence="2" type="ORF">ACFOZY_05765</name>
</gene>
<comment type="caution">
    <text evidence="2">The sequence shown here is derived from an EMBL/GenBank/DDBJ whole genome shotgun (WGS) entry which is preliminary data.</text>
</comment>
<keyword evidence="1" id="KW-1133">Transmembrane helix</keyword>
<dbReference type="RefSeq" id="WP_378153245.1">
    <property type="nucleotide sequence ID" value="NZ_JBHSEC010000006.1"/>
</dbReference>
<feature type="transmembrane region" description="Helical" evidence="1">
    <location>
        <begin position="126"/>
        <end position="150"/>
    </location>
</feature>
<feature type="transmembrane region" description="Helical" evidence="1">
    <location>
        <begin position="12"/>
        <end position="32"/>
    </location>
</feature>
<feature type="transmembrane region" description="Helical" evidence="1">
    <location>
        <begin position="96"/>
        <end position="119"/>
    </location>
</feature>
<dbReference type="Pfam" id="PF13593">
    <property type="entry name" value="SBF_like"/>
    <property type="match status" value="1"/>
</dbReference>
<keyword evidence="3" id="KW-1185">Reference proteome</keyword>
<name>A0ABV8X4I1_9LACT</name>
<keyword evidence="1" id="KW-0812">Transmembrane</keyword>
<dbReference type="PANTHER" id="PTHR10361">
    <property type="entry name" value="SODIUM-BILE ACID COTRANSPORTER"/>
    <property type="match status" value="1"/>
</dbReference>
<proteinExistence type="predicted"/>
<accession>A0ABV8X4I1</accession>
<evidence type="ECO:0000313" key="3">
    <source>
        <dbReference type="Proteomes" id="UP001595817"/>
    </source>
</evidence>
<dbReference type="Proteomes" id="UP001595817">
    <property type="component" value="Unassembled WGS sequence"/>
</dbReference>
<keyword evidence="1" id="KW-0472">Membrane</keyword>
<organism evidence="2 3">
    <name type="scientific">Chungangia koreensis</name>
    <dbReference type="NCBI Taxonomy" id="752657"/>
    <lineage>
        <taxon>Bacteria</taxon>
        <taxon>Bacillati</taxon>
        <taxon>Bacillota</taxon>
        <taxon>Bacilli</taxon>
        <taxon>Lactobacillales</taxon>
        <taxon>Chungangia</taxon>
    </lineage>
</organism>
<protein>
    <submittedName>
        <fullName evidence="2">Bile acid:sodium symporter family protein</fullName>
    </submittedName>
</protein>
<dbReference type="InterPro" id="IPR038770">
    <property type="entry name" value="Na+/solute_symporter_sf"/>
</dbReference>
<dbReference type="InterPro" id="IPR004710">
    <property type="entry name" value="Bilac:Na_transpt"/>
</dbReference>
<feature type="transmembrane region" description="Helical" evidence="1">
    <location>
        <begin position="38"/>
        <end position="57"/>
    </location>
</feature>
<reference evidence="3" key="1">
    <citation type="journal article" date="2019" name="Int. J. Syst. Evol. Microbiol.">
        <title>The Global Catalogue of Microorganisms (GCM) 10K type strain sequencing project: providing services to taxonomists for standard genome sequencing and annotation.</title>
        <authorList>
            <consortium name="The Broad Institute Genomics Platform"/>
            <consortium name="The Broad Institute Genome Sequencing Center for Infectious Disease"/>
            <person name="Wu L."/>
            <person name="Ma J."/>
        </authorList>
    </citation>
    <scope>NUCLEOTIDE SEQUENCE [LARGE SCALE GENOMIC DNA]</scope>
    <source>
        <strain evidence="3">CCUG 59778</strain>
    </source>
</reference>
<evidence type="ECO:0000256" key="1">
    <source>
        <dbReference type="SAM" id="Phobius"/>
    </source>
</evidence>
<dbReference type="InterPro" id="IPR016833">
    <property type="entry name" value="Put_Na-Bile_cotransptr"/>
</dbReference>
<evidence type="ECO:0000313" key="2">
    <source>
        <dbReference type="EMBL" id="MFC4409944.1"/>
    </source>
</evidence>
<dbReference type="Gene3D" id="1.20.1530.20">
    <property type="match status" value="1"/>
</dbReference>
<dbReference type="PANTHER" id="PTHR10361:SF28">
    <property type="entry name" value="P3 PROTEIN-RELATED"/>
    <property type="match status" value="1"/>
</dbReference>
<feature type="transmembrane region" description="Helical" evidence="1">
    <location>
        <begin position="201"/>
        <end position="219"/>
    </location>
</feature>
<feature type="transmembrane region" description="Helical" evidence="1">
    <location>
        <begin position="162"/>
        <end position="180"/>
    </location>
</feature>
<sequence length="324" mass="35159">MTTAKINRILEKAMPFFIPASVIVGILLSDYIKGYEYLVPWLFAVMTLVGSLNSNFISLKHAVTHPLPLVLILVILHIVMPIFAWGVGHILFPGDIYTITGLILGMAIPTGITSFVWVSMYRGNSALVLAIILICTLLSPIIVPATMSFFVGGNIEIDAVGIMKGLLLMIVLPSVLGMVFNQFSKEKAVKLSKQLAPVSKIFMGVVVALNGAVVAPYLVDVSWKLIGIGITVLFIAFLGYVISFLAARWFKFDQENTVAMIFTGGMRNISTGVVIATAYFPAPVAIPVVLAMLFQQVLASVFGAFIDRFYGKEEVVIGTEKYSG</sequence>
<feature type="transmembrane region" description="Helical" evidence="1">
    <location>
        <begin position="225"/>
        <end position="246"/>
    </location>
</feature>
<feature type="transmembrane region" description="Helical" evidence="1">
    <location>
        <begin position="69"/>
        <end position="90"/>
    </location>
</feature>
<dbReference type="EMBL" id="JBHSEC010000006">
    <property type="protein sequence ID" value="MFC4409944.1"/>
    <property type="molecule type" value="Genomic_DNA"/>
</dbReference>